<comment type="caution">
    <text evidence="1">The sequence shown here is derived from an EMBL/GenBank/DDBJ whole genome shotgun (WGS) entry which is preliminary data.</text>
</comment>
<keyword evidence="2" id="KW-1185">Reference proteome</keyword>
<name>A0A812UQF2_9DINO</name>
<dbReference type="EMBL" id="CAJNDS010002748">
    <property type="protein sequence ID" value="CAE7583571.1"/>
    <property type="molecule type" value="Genomic_DNA"/>
</dbReference>
<sequence>MVRGRPPLPRAGVGALALGALQLPGLRRPHDGGDIDAEVGLLAVPSHLCGPPLVFDPRHHEPKLGDGCDATDDRLAGLRFATCQRLLGLLQLPKLPGPCVAGNIPEAGIIERCYASGSTFGGVIFDLGWPGMVGYHVALQSLQLFLYATEPAVWNSYREAMQGCCFCCCCCCRRRSQDQVVPFQLEVEKGTPGPAPTGIVPQPDSAHLQVPGPSGHGGHGHGRISFMSQGSEASALKVQAQLSLMSRSSFSSKASALSTLSHGKVEKAETLDLNTEQKGLPRDLCFPAFLICLAPSTTR</sequence>
<dbReference type="Proteomes" id="UP000604046">
    <property type="component" value="Unassembled WGS sequence"/>
</dbReference>
<evidence type="ECO:0000313" key="1">
    <source>
        <dbReference type="EMBL" id="CAE7583571.1"/>
    </source>
</evidence>
<dbReference type="AlphaFoldDB" id="A0A812UQF2"/>
<proteinExistence type="predicted"/>
<protein>
    <submittedName>
        <fullName evidence="1">Uncharacterized protein</fullName>
    </submittedName>
</protein>
<accession>A0A812UQF2</accession>
<organism evidence="1 2">
    <name type="scientific">Symbiodinium natans</name>
    <dbReference type="NCBI Taxonomy" id="878477"/>
    <lineage>
        <taxon>Eukaryota</taxon>
        <taxon>Sar</taxon>
        <taxon>Alveolata</taxon>
        <taxon>Dinophyceae</taxon>
        <taxon>Suessiales</taxon>
        <taxon>Symbiodiniaceae</taxon>
        <taxon>Symbiodinium</taxon>
    </lineage>
</organism>
<evidence type="ECO:0000313" key="2">
    <source>
        <dbReference type="Proteomes" id="UP000604046"/>
    </source>
</evidence>
<reference evidence="1" key="1">
    <citation type="submission" date="2021-02" db="EMBL/GenBank/DDBJ databases">
        <authorList>
            <person name="Dougan E. K."/>
            <person name="Rhodes N."/>
            <person name="Thang M."/>
            <person name="Chan C."/>
        </authorList>
    </citation>
    <scope>NUCLEOTIDE SEQUENCE</scope>
</reference>
<gene>
    <name evidence="1" type="ORF">SNAT2548_LOCUS33289</name>
</gene>